<dbReference type="Gene3D" id="3.90.1150.10">
    <property type="entry name" value="Aspartate Aminotransferase, domain 1"/>
    <property type="match status" value="1"/>
</dbReference>
<dbReference type="InterPro" id="IPR015421">
    <property type="entry name" value="PyrdxlP-dep_Trfase_major"/>
</dbReference>
<evidence type="ECO:0000259" key="11">
    <source>
        <dbReference type="Pfam" id="PF00266"/>
    </source>
</evidence>
<evidence type="ECO:0000256" key="9">
    <source>
        <dbReference type="ARBA" id="ARBA00050776"/>
    </source>
</evidence>
<comment type="catalytic activity">
    <reaction evidence="9">
        <text>(sulfur carrier)-H + L-cysteine = (sulfur carrier)-SH + L-alanine</text>
        <dbReference type="Rhea" id="RHEA:43892"/>
        <dbReference type="Rhea" id="RHEA-COMP:14737"/>
        <dbReference type="Rhea" id="RHEA-COMP:14739"/>
        <dbReference type="ChEBI" id="CHEBI:29917"/>
        <dbReference type="ChEBI" id="CHEBI:35235"/>
        <dbReference type="ChEBI" id="CHEBI:57972"/>
        <dbReference type="ChEBI" id="CHEBI:64428"/>
        <dbReference type="EC" id="2.8.1.7"/>
    </reaction>
</comment>
<dbReference type="GO" id="GO:0046872">
    <property type="term" value="F:metal ion binding"/>
    <property type="evidence" value="ECO:0007669"/>
    <property type="project" value="UniProtKB-KW"/>
</dbReference>
<dbReference type="SUPFAM" id="SSF53383">
    <property type="entry name" value="PLP-dependent transferases"/>
    <property type="match status" value="1"/>
</dbReference>
<evidence type="ECO:0000313" key="13">
    <source>
        <dbReference type="Proteomes" id="UP000238322"/>
    </source>
</evidence>
<dbReference type="Gene3D" id="1.10.260.50">
    <property type="match status" value="1"/>
</dbReference>
<dbReference type="PANTHER" id="PTHR11601:SF34">
    <property type="entry name" value="CYSTEINE DESULFURASE"/>
    <property type="match status" value="1"/>
</dbReference>
<comment type="cofactor">
    <cofactor evidence="1 10">
        <name>pyridoxal 5'-phosphate</name>
        <dbReference type="ChEBI" id="CHEBI:597326"/>
    </cofactor>
</comment>
<protein>
    <recommendedName>
        <fullName evidence="3">cysteine desulfurase</fullName>
        <ecNumber evidence="3">2.8.1.7</ecNumber>
    </recommendedName>
</protein>
<keyword evidence="5" id="KW-0479">Metal-binding</keyword>
<dbReference type="InterPro" id="IPR015422">
    <property type="entry name" value="PyrdxlP-dep_Trfase_small"/>
</dbReference>
<dbReference type="PROSITE" id="PS00595">
    <property type="entry name" value="AA_TRANSFER_CLASS_5"/>
    <property type="match status" value="1"/>
</dbReference>
<evidence type="ECO:0000256" key="1">
    <source>
        <dbReference type="ARBA" id="ARBA00001933"/>
    </source>
</evidence>
<accession>A0A2S8FAU9</accession>
<evidence type="ECO:0000256" key="10">
    <source>
        <dbReference type="RuleBase" id="RU004504"/>
    </source>
</evidence>
<organism evidence="12 13">
    <name type="scientific">Blastopirellula marina</name>
    <dbReference type="NCBI Taxonomy" id="124"/>
    <lineage>
        <taxon>Bacteria</taxon>
        <taxon>Pseudomonadati</taxon>
        <taxon>Planctomycetota</taxon>
        <taxon>Planctomycetia</taxon>
        <taxon>Pirellulales</taxon>
        <taxon>Pirellulaceae</taxon>
        <taxon>Blastopirellula</taxon>
    </lineage>
</organism>
<dbReference type="EC" id="2.8.1.7" evidence="3"/>
<dbReference type="RefSeq" id="WP_105332476.1">
    <property type="nucleotide sequence ID" value="NZ_PUHY01000015.1"/>
</dbReference>
<comment type="similarity">
    <text evidence="2">Belongs to the class-V pyridoxal-phosphate-dependent aminotransferase family. NifS/IscS subfamily.</text>
</comment>
<evidence type="ECO:0000256" key="4">
    <source>
        <dbReference type="ARBA" id="ARBA00022679"/>
    </source>
</evidence>
<dbReference type="Pfam" id="PF00266">
    <property type="entry name" value="Aminotran_5"/>
    <property type="match status" value="1"/>
</dbReference>
<dbReference type="InterPro" id="IPR020578">
    <property type="entry name" value="Aminotrans_V_PyrdxlP_BS"/>
</dbReference>
<dbReference type="InterPro" id="IPR016454">
    <property type="entry name" value="Cysteine_dSase"/>
</dbReference>
<dbReference type="GO" id="GO:0031071">
    <property type="term" value="F:cysteine desulfurase activity"/>
    <property type="evidence" value="ECO:0007669"/>
    <property type="project" value="UniProtKB-EC"/>
</dbReference>
<evidence type="ECO:0000256" key="7">
    <source>
        <dbReference type="ARBA" id="ARBA00023004"/>
    </source>
</evidence>
<keyword evidence="4" id="KW-0808">Transferase</keyword>
<feature type="domain" description="Aminotransferase class V" evidence="11">
    <location>
        <begin position="4"/>
        <end position="366"/>
    </location>
</feature>
<proteinExistence type="inferred from homology"/>
<dbReference type="PIRSF" id="PIRSF005572">
    <property type="entry name" value="NifS"/>
    <property type="match status" value="1"/>
</dbReference>
<dbReference type="InterPro" id="IPR000192">
    <property type="entry name" value="Aminotrans_V_dom"/>
</dbReference>
<dbReference type="OrthoDB" id="9808002at2"/>
<gene>
    <name evidence="12" type="ORF">C5Y83_24665</name>
</gene>
<dbReference type="PANTHER" id="PTHR11601">
    <property type="entry name" value="CYSTEINE DESULFURYLASE FAMILY MEMBER"/>
    <property type="match status" value="1"/>
</dbReference>
<comment type="caution">
    <text evidence="12">The sequence shown here is derived from an EMBL/GenBank/DDBJ whole genome shotgun (WGS) entry which is preliminary data.</text>
</comment>
<reference evidence="12 13" key="1">
    <citation type="submission" date="2018-02" db="EMBL/GenBank/DDBJ databases">
        <title>Comparative genomes isolates from brazilian mangrove.</title>
        <authorList>
            <person name="Araujo J.E."/>
            <person name="Taketani R.G."/>
            <person name="Silva M.C.P."/>
            <person name="Loureco M.V."/>
            <person name="Andreote F.D."/>
        </authorList>
    </citation>
    <scope>NUCLEOTIDE SEQUENCE [LARGE SCALE GENOMIC DNA]</scope>
    <source>
        <strain evidence="12 13">Hex-1 MGV</strain>
    </source>
</reference>
<dbReference type="InterPro" id="IPR015424">
    <property type="entry name" value="PyrdxlP-dep_Trfase"/>
</dbReference>
<keyword evidence="8" id="KW-0411">Iron-sulfur</keyword>
<evidence type="ECO:0000256" key="3">
    <source>
        <dbReference type="ARBA" id="ARBA00012239"/>
    </source>
</evidence>
<sequence>MKSIFLDYNATTPIAPSVQEAMLPFMAEFFACPDGMYAASRAIDEALEDARGQVAHLLNVTSDEVIFCATGTESCNLGIKGAMAEHLAQRTPCHMVISAIEHPAVVGSASYCQKMGCDVTVVPVDRYGIVHPDALLDAIRPTTKLVSIMLANDETGVLQPLRQLSNLCREREILFHTDACQAAGKIHVNPRQLGVDLLSISAHKFYGPKGGAALYLREGTPIQPIIHGGGAEHSLRAGAENVMAWVGMGKAANLVGRSIDAADEKLTGLTKLLTQKLTHAIPDRVVVHGAKAERLPNTLCINFPGVSGQEMLRRVPELCAATSASDTVAGKNCSPVLAAMNVPTQDRQGTIRLSVGWYTSEEEVNRAAELLIHAWESLKH</sequence>
<dbReference type="Proteomes" id="UP000238322">
    <property type="component" value="Unassembled WGS sequence"/>
</dbReference>
<name>A0A2S8FAU9_9BACT</name>
<evidence type="ECO:0000256" key="8">
    <source>
        <dbReference type="ARBA" id="ARBA00023014"/>
    </source>
</evidence>
<dbReference type="EMBL" id="PUHY01000015">
    <property type="protein sequence ID" value="PQO29281.1"/>
    <property type="molecule type" value="Genomic_DNA"/>
</dbReference>
<keyword evidence="6" id="KW-0663">Pyridoxal phosphate</keyword>
<dbReference type="AlphaFoldDB" id="A0A2S8FAU9"/>
<evidence type="ECO:0000313" key="12">
    <source>
        <dbReference type="EMBL" id="PQO29281.1"/>
    </source>
</evidence>
<evidence type="ECO:0000256" key="5">
    <source>
        <dbReference type="ARBA" id="ARBA00022723"/>
    </source>
</evidence>
<dbReference type="GO" id="GO:0051536">
    <property type="term" value="F:iron-sulfur cluster binding"/>
    <property type="evidence" value="ECO:0007669"/>
    <property type="project" value="UniProtKB-KW"/>
</dbReference>
<dbReference type="Gene3D" id="3.40.640.10">
    <property type="entry name" value="Type I PLP-dependent aspartate aminotransferase-like (Major domain)"/>
    <property type="match status" value="1"/>
</dbReference>
<evidence type="ECO:0000256" key="6">
    <source>
        <dbReference type="ARBA" id="ARBA00022898"/>
    </source>
</evidence>
<keyword evidence="7" id="KW-0408">Iron</keyword>
<evidence type="ECO:0000256" key="2">
    <source>
        <dbReference type="ARBA" id="ARBA00006490"/>
    </source>
</evidence>